<dbReference type="GO" id="GO:0051087">
    <property type="term" value="F:protein-folding chaperone binding"/>
    <property type="evidence" value="ECO:0007669"/>
    <property type="project" value="InterPro"/>
</dbReference>
<evidence type="ECO:0000256" key="3">
    <source>
        <dbReference type="SAM" id="MobiDB-lite"/>
    </source>
</evidence>
<name>A0A4R3N743_9GAMM</name>
<organism evidence="4 5">
    <name type="scientific">Thiobaca trueperi</name>
    <dbReference type="NCBI Taxonomy" id="127458"/>
    <lineage>
        <taxon>Bacteria</taxon>
        <taxon>Pseudomonadati</taxon>
        <taxon>Pseudomonadota</taxon>
        <taxon>Gammaproteobacteria</taxon>
        <taxon>Chromatiales</taxon>
        <taxon>Chromatiaceae</taxon>
        <taxon>Thiobaca</taxon>
    </lineage>
</organism>
<gene>
    <name evidence="2" type="primary">grpE</name>
    <name evidence="4" type="ORF">EDC35_101542</name>
</gene>
<comment type="subunit">
    <text evidence="2">Homodimer.</text>
</comment>
<evidence type="ECO:0000313" key="5">
    <source>
        <dbReference type="Proteomes" id="UP000295717"/>
    </source>
</evidence>
<dbReference type="EMBL" id="SMAO01000001">
    <property type="protein sequence ID" value="TCT24221.1"/>
    <property type="molecule type" value="Genomic_DNA"/>
</dbReference>
<dbReference type="SUPFAM" id="SSF51064">
    <property type="entry name" value="Head domain of nucleotide exchange factor GrpE"/>
    <property type="match status" value="1"/>
</dbReference>
<dbReference type="GO" id="GO:0051082">
    <property type="term" value="F:unfolded protein binding"/>
    <property type="evidence" value="ECO:0007669"/>
    <property type="project" value="TreeGrafter"/>
</dbReference>
<dbReference type="PANTHER" id="PTHR21237:SF23">
    <property type="entry name" value="GRPE PROTEIN HOMOLOG, MITOCHONDRIAL"/>
    <property type="match status" value="1"/>
</dbReference>
<accession>A0A4R3N743</accession>
<reference evidence="4 5" key="1">
    <citation type="submission" date="2019-03" db="EMBL/GenBank/DDBJ databases">
        <title>Genomic Encyclopedia of Type Strains, Phase IV (KMG-IV): sequencing the most valuable type-strain genomes for metagenomic binning, comparative biology and taxonomic classification.</title>
        <authorList>
            <person name="Goeker M."/>
        </authorList>
    </citation>
    <scope>NUCLEOTIDE SEQUENCE [LARGE SCALE GENOMIC DNA]</scope>
    <source>
        <strain evidence="4 5">DSM 13587</strain>
    </source>
</reference>
<dbReference type="RefSeq" id="WP_132975442.1">
    <property type="nucleotide sequence ID" value="NZ_SMAO01000001.1"/>
</dbReference>
<comment type="caution">
    <text evidence="4">The sequence shown here is derived from an EMBL/GenBank/DDBJ whole genome shotgun (WGS) entry which is preliminary data.</text>
</comment>
<keyword evidence="2" id="KW-0963">Cytoplasm</keyword>
<evidence type="ECO:0000313" key="4">
    <source>
        <dbReference type="EMBL" id="TCT24221.1"/>
    </source>
</evidence>
<sequence>MDEATKDQLMAAFRAHLDRAGTLDDPDAAPEAETAPDLFTLLAELAALRNEVKLESRQVKSALDEFRSLFDALRESGARLGEEQERRREQERLADQQGQKDLLLDLLDLRDRLQAGQEQARRFRPGWFDGRATAFIVSMAEGLEMNLRRFDETLARRGVTPLRTLDQPFDPHTMHAAELVNWPARPAGIVVRELRKGFLLHDRLLRPAEVAVNRPSQRHDPNTSPEGVWPLA</sequence>
<comment type="subcellular location">
    <subcellularLocation>
        <location evidence="2">Cytoplasm</location>
    </subcellularLocation>
</comment>
<keyword evidence="5" id="KW-1185">Reference proteome</keyword>
<feature type="region of interest" description="Disordered" evidence="3">
    <location>
        <begin position="212"/>
        <end position="232"/>
    </location>
</feature>
<dbReference type="GO" id="GO:0005737">
    <property type="term" value="C:cytoplasm"/>
    <property type="evidence" value="ECO:0007669"/>
    <property type="project" value="UniProtKB-SubCell"/>
</dbReference>
<evidence type="ECO:0000256" key="2">
    <source>
        <dbReference type="HAMAP-Rule" id="MF_01151"/>
    </source>
</evidence>
<dbReference type="Proteomes" id="UP000295717">
    <property type="component" value="Unassembled WGS sequence"/>
</dbReference>
<dbReference type="GO" id="GO:0000774">
    <property type="term" value="F:adenyl-nucleotide exchange factor activity"/>
    <property type="evidence" value="ECO:0007669"/>
    <property type="project" value="InterPro"/>
</dbReference>
<comment type="function">
    <text evidence="2">Participates actively in the response to hyperosmotic and heat shock by preventing the aggregation of stress-denatured proteins, in association with DnaK and GrpE. It is the nucleotide exchange factor for DnaK and may function as a thermosensor. Unfolded proteins bind initially to DnaJ; upon interaction with the DnaJ-bound protein, DnaK hydrolyzes its bound ATP, resulting in the formation of a stable complex. GrpE releases ADP from DnaK; ATP binding to DnaK triggers the release of the substrate protein, thus completing the reaction cycle. Several rounds of ATP-dependent interactions between DnaJ, DnaK and GrpE are required for fully efficient folding.</text>
</comment>
<dbReference type="InterPro" id="IPR000740">
    <property type="entry name" value="GrpE"/>
</dbReference>
<dbReference type="InterPro" id="IPR009012">
    <property type="entry name" value="GrpE_head"/>
</dbReference>
<keyword evidence="1 2" id="KW-0143">Chaperone</keyword>
<dbReference type="HAMAP" id="MF_01151">
    <property type="entry name" value="GrpE"/>
    <property type="match status" value="1"/>
</dbReference>
<comment type="similarity">
    <text evidence="2">Belongs to the GrpE family.</text>
</comment>
<protein>
    <recommendedName>
        <fullName evidence="2">Protein GrpE</fullName>
    </recommendedName>
    <alternativeName>
        <fullName evidence="2">HSP-70 cofactor</fullName>
    </alternativeName>
</protein>
<evidence type="ECO:0000256" key="1">
    <source>
        <dbReference type="ARBA" id="ARBA00023186"/>
    </source>
</evidence>
<dbReference type="GO" id="GO:0006457">
    <property type="term" value="P:protein folding"/>
    <property type="evidence" value="ECO:0007669"/>
    <property type="project" value="InterPro"/>
</dbReference>
<dbReference type="Gene3D" id="2.30.22.10">
    <property type="entry name" value="Head domain of nucleotide exchange factor GrpE"/>
    <property type="match status" value="1"/>
</dbReference>
<proteinExistence type="inferred from homology"/>
<dbReference type="AlphaFoldDB" id="A0A4R3N743"/>
<dbReference type="GO" id="GO:0042803">
    <property type="term" value="F:protein homodimerization activity"/>
    <property type="evidence" value="ECO:0007669"/>
    <property type="project" value="InterPro"/>
</dbReference>
<dbReference type="OrthoDB" id="129423at2"/>
<keyword evidence="2" id="KW-0346">Stress response</keyword>
<dbReference type="PANTHER" id="PTHR21237">
    <property type="entry name" value="GRPE PROTEIN"/>
    <property type="match status" value="1"/>
</dbReference>
<dbReference type="Pfam" id="PF01025">
    <property type="entry name" value="GrpE"/>
    <property type="match status" value="1"/>
</dbReference>